<organism evidence="1 2">
    <name type="scientific">Cetraspora pellucida</name>
    <dbReference type="NCBI Taxonomy" id="1433469"/>
    <lineage>
        <taxon>Eukaryota</taxon>
        <taxon>Fungi</taxon>
        <taxon>Fungi incertae sedis</taxon>
        <taxon>Mucoromycota</taxon>
        <taxon>Glomeromycotina</taxon>
        <taxon>Glomeromycetes</taxon>
        <taxon>Diversisporales</taxon>
        <taxon>Gigasporaceae</taxon>
        <taxon>Cetraspora</taxon>
    </lineage>
</organism>
<feature type="non-terminal residue" evidence="1">
    <location>
        <position position="42"/>
    </location>
</feature>
<comment type="caution">
    <text evidence="1">The sequence shown here is derived from an EMBL/GenBank/DDBJ whole genome shotgun (WGS) entry which is preliminary data.</text>
</comment>
<proteinExistence type="predicted"/>
<feature type="non-terminal residue" evidence="1">
    <location>
        <position position="1"/>
    </location>
</feature>
<dbReference type="Proteomes" id="UP000789759">
    <property type="component" value="Unassembled WGS sequence"/>
</dbReference>
<protein>
    <submittedName>
        <fullName evidence="1">17680_t:CDS:1</fullName>
    </submittedName>
</protein>
<dbReference type="AlphaFoldDB" id="A0A9N9P621"/>
<name>A0A9N9P621_9GLOM</name>
<gene>
    <name evidence="1" type="ORF">CPELLU_LOCUS16979</name>
</gene>
<accession>A0A9N9P621</accession>
<dbReference type="EMBL" id="CAJVQA010026966">
    <property type="protein sequence ID" value="CAG8790553.1"/>
    <property type="molecule type" value="Genomic_DNA"/>
</dbReference>
<evidence type="ECO:0000313" key="1">
    <source>
        <dbReference type="EMBL" id="CAG8790553.1"/>
    </source>
</evidence>
<reference evidence="1" key="1">
    <citation type="submission" date="2021-06" db="EMBL/GenBank/DDBJ databases">
        <authorList>
            <person name="Kallberg Y."/>
            <person name="Tangrot J."/>
            <person name="Rosling A."/>
        </authorList>
    </citation>
    <scope>NUCLEOTIDE SEQUENCE</scope>
    <source>
        <strain evidence="1">FL966</strain>
    </source>
</reference>
<keyword evidence="2" id="KW-1185">Reference proteome</keyword>
<evidence type="ECO:0000313" key="2">
    <source>
        <dbReference type="Proteomes" id="UP000789759"/>
    </source>
</evidence>
<sequence>MSSYNNSCAAVASGSLYHTSSRCISPNQEELYSSSDEYPVSL</sequence>